<dbReference type="Pfam" id="PF04168">
    <property type="entry name" value="Alpha-E"/>
    <property type="match status" value="1"/>
</dbReference>
<dbReference type="PANTHER" id="PTHR34595">
    <property type="entry name" value="BLR5612 PROTEIN"/>
    <property type="match status" value="1"/>
</dbReference>
<organism evidence="3 4">
    <name type="scientific">Skermanella stibiiresistens SB22</name>
    <dbReference type="NCBI Taxonomy" id="1385369"/>
    <lineage>
        <taxon>Bacteria</taxon>
        <taxon>Pseudomonadati</taxon>
        <taxon>Pseudomonadota</taxon>
        <taxon>Alphaproteobacteria</taxon>
        <taxon>Rhodospirillales</taxon>
        <taxon>Azospirillaceae</taxon>
        <taxon>Skermanella</taxon>
    </lineage>
</organism>
<dbReference type="Gene3D" id="3.40.50.11290">
    <property type="match status" value="1"/>
</dbReference>
<comment type="caution">
    <text evidence="3">The sequence shown here is derived from an EMBL/GenBank/DDBJ whole genome shotgun (WGS) entry which is preliminary data.</text>
</comment>
<sequence>MADIEALASEEDRTVTGQGSLFGDAHALHYGTGPVYDEMVTGGGRLRAHWQKFMGGLGALEPSLMAERWEAARRLLHQNGVTYNIYGDPQGMERPWPLDMIPLLVPADEWDAIEAGLTQRASLLNAILTDLYGPQDLIRSGRLPPSLLFSDRGFQRACHGATPTNGIFLHLYAADLARAPDGRWWVLADRTQTPSGAGYALENRAVVSRVLTDAFKDCNVRTLAPFFTTLREMLVKLAPRPTDDPRIVLLTPGPYNETYFEHAYLARHLGITLAEGGDLTVRDRQVFLKTLSGLEPVDVILRRLDDDYCDPLELRADSSLGVAGLVQAVRAGTVTVANALGSGLVESLSFKPFLPMLCRHLMGEQLKLPGVAMWWCGQEEERTYVIEHLDRLVIKPAFAHLGSNPVFGSSLTRLERQEMVANIKARPGDFIGQEQLGLSTVPTWIDGGLQPRPLVMRVYLAAKPGGGYTVMPGGLTRMSATPGRLIVSMQHGGGSKDTWVLAKGPAEGRAAAPRVQGVPSEVRNTAPRTVASRDVEFKSQSGDLPSRVADGLFWLGRYAERSESTLRILRGVYTRLSDGTRPGAGDELVPLMRLMDWSGMVPRDLADMAERGTGRGLRQALQGAVFDGGHPNSLRANIQRLHRTAAGVRDRLSLDMWRVISQLDRQCEPAPARARIDTAMLLRLDDMITTLAALAGLEQESMTRGPGWRFLDIGRRLERGINCVALMRGSRISDGASDEAAVLEILLELGESFMTYRERYYTTAQRTPVLYLLLCDESNPRALAYQLSHLARHLAALPRPPVVNLRVNQSPITAAIRLIEDTREMLREPDIIRDRFALRGALNSLADRLPEISNLLAHAYFSHAFSRPA</sequence>
<name>W9H1S6_9PROT</name>
<reference evidence="3 4" key="1">
    <citation type="submission" date="2013-08" db="EMBL/GenBank/DDBJ databases">
        <title>The genome sequence of Skermanella stibiiresistens.</title>
        <authorList>
            <person name="Zhu W."/>
            <person name="Wang G."/>
        </authorList>
    </citation>
    <scope>NUCLEOTIDE SEQUENCE [LARGE SCALE GENOMIC DNA]</scope>
    <source>
        <strain evidence="3 4">SB22</strain>
    </source>
</reference>
<protein>
    <submittedName>
        <fullName evidence="3">Uncharacterized protein</fullName>
    </submittedName>
</protein>
<dbReference type="Gene3D" id="3.30.1490.270">
    <property type="match status" value="1"/>
</dbReference>
<proteinExistence type="predicted"/>
<keyword evidence="4" id="KW-1185">Reference proteome</keyword>
<dbReference type="InterPro" id="IPR007296">
    <property type="entry name" value="DUF403"/>
</dbReference>
<dbReference type="InterPro" id="IPR025841">
    <property type="entry name" value="CP_ATPgrasp_2"/>
</dbReference>
<evidence type="ECO:0000259" key="2">
    <source>
        <dbReference type="Pfam" id="PF14403"/>
    </source>
</evidence>
<evidence type="ECO:0000313" key="3">
    <source>
        <dbReference type="EMBL" id="EWY38776.1"/>
    </source>
</evidence>
<gene>
    <name evidence="3" type="ORF">N825_11450</name>
</gene>
<dbReference type="PATRIC" id="fig|1385369.3.peg.4267"/>
<feature type="domain" description="DUF403" evidence="1">
    <location>
        <begin position="544"/>
        <end position="861"/>
    </location>
</feature>
<dbReference type="SUPFAM" id="SSF56059">
    <property type="entry name" value="Glutathione synthetase ATP-binding domain-like"/>
    <property type="match status" value="1"/>
</dbReference>
<evidence type="ECO:0000313" key="4">
    <source>
        <dbReference type="Proteomes" id="UP000019486"/>
    </source>
</evidence>
<dbReference type="InterPro" id="IPR051680">
    <property type="entry name" value="ATP-dep_Glu-Cys_Ligase-2"/>
</dbReference>
<dbReference type="STRING" id="1385369.N825_11450"/>
<dbReference type="RefSeq" id="WP_245613182.1">
    <property type="nucleotide sequence ID" value="NZ_AVFL01000016.1"/>
</dbReference>
<dbReference type="PANTHER" id="PTHR34595:SF2">
    <property type="entry name" value="BLR2978 PROTEIN"/>
    <property type="match status" value="1"/>
</dbReference>
<feature type="domain" description="Circularly permuted ATP-grasp type 2" evidence="2">
    <location>
        <begin position="102"/>
        <end position="478"/>
    </location>
</feature>
<dbReference type="Pfam" id="PF14403">
    <property type="entry name" value="CP_ATPgrasp_2"/>
    <property type="match status" value="1"/>
</dbReference>
<dbReference type="AlphaFoldDB" id="W9H1S6"/>
<accession>W9H1S6</accession>
<dbReference type="EMBL" id="AVFL01000016">
    <property type="protein sequence ID" value="EWY38776.1"/>
    <property type="molecule type" value="Genomic_DNA"/>
</dbReference>
<evidence type="ECO:0000259" key="1">
    <source>
        <dbReference type="Pfam" id="PF04168"/>
    </source>
</evidence>
<dbReference type="Proteomes" id="UP000019486">
    <property type="component" value="Unassembled WGS sequence"/>
</dbReference>